<dbReference type="EMBL" id="LJKE01000022">
    <property type="protein sequence ID" value="KZD70944.1"/>
    <property type="molecule type" value="Genomic_DNA"/>
</dbReference>
<evidence type="ECO:0000313" key="3">
    <source>
        <dbReference type="EMBL" id="KZD70944.1"/>
    </source>
</evidence>
<keyword evidence="1" id="KW-0472">Membrane</keyword>
<feature type="signal peptide" evidence="2">
    <location>
        <begin position="1"/>
        <end position="26"/>
    </location>
</feature>
<protein>
    <recommendedName>
        <fullName evidence="5">TrbC/VIRB2 family protein</fullName>
    </recommendedName>
</protein>
<feature type="chain" id="PRO_5007852509" description="TrbC/VIRB2 family protein" evidence="2">
    <location>
        <begin position="27"/>
        <end position="105"/>
    </location>
</feature>
<evidence type="ECO:0000256" key="2">
    <source>
        <dbReference type="SAM" id="SignalP"/>
    </source>
</evidence>
<evidence type="ECO:0000256" key="1">
    <source>
        <dbReference type="SAM" id="Phobius"/>
    </source>
</evidence>
<keyword evidence="1" id="KW-0812">Transmembrane</keyword>
<dbReference type="RefSeq" id="WP_063260163.1">
    <property type="nucleotide sequence ID" value="NZ_AP022939.1"/>
</dbReference>
<evidence type="ECO:0008006" key="5">
    <source>
        <dbReference type="Google" id="ProtNLM"/>
    </source>
</evidence>
<keyword evidence="1" id="KW-1133">Transmembrane helix</keyword>
<evidence type="ECO:0000313" key="4">
    <source>
        <dbReference type="Proteomes" id="UP000076482"/>
    </source>
</evidence>
<organism evidence="3 4">
    <name type="scientific">Bacillus cereus</name>
    <dbReference type="NCBI Taxonomy" id="1396"/>
    <lineage>
        <taxon>Bacteria</taxon>
        <taxon>Bacillati</taxon>
        <taxon>Bacillota</taxon>
        <taxon>Bacilli</taxon>
        <taxon>Bacillales</taxon>
        <taxon>Bacillaceae</taxon>
        <taxon>Bacillus</taxon>
        <taxon>Bacillus cereus group</taxon>
    </lineage>
</organism>
<sequence length="105" mass="11388">MKNLWKKVYGTAVGTSVLVTPTLASAAGKDPEQLVKSITDGVSNFFLVSAPSVGISVFMGIGFMYLLSNDSHKKSEYKSHMKKTFIVVACIVSAGGFMKWFTNMI</sequence>
<name>A0A164QC50_BACCE</name>
<feature type="transmembrane region" description="Helical" evidence="1">
    <location>
        <begin position="42"/>
        <end position="65"/>
    </location>
</feature>
<keyword evidence="2" id="KW-0732">Signal</keyword>
<proteinExistence type="predicted"/>
<dbReference type="AlphaFoldDB" id="A0A164QC50"/>
<comment type="caution">
    <text evidence="3">The sequence shown here is derived from an EMBL/GenBank/DDBJ whole genome shotgun (WGS) entry which is preliminary data.</text>
</comment>
<gene>
    <name evidence="3" type="ORF">B4088_1000</name>
</gene>
<feature type="transmembrane region" description="Helical" evidence="1">
    <location>
        <begin position="85"/>
        <end position="102"/>
    </location>
</feature>
<dbReference type="PATRIC" id="fig|1396.535.peg.4842"/>
<dbReference type="Proteomes" id="UP000076482">
    <property type="component" value="Unassembled WGS sequence"/>
</dbReference>
<reference evidence="3 4" key="1">
    <citation type="submission" date="2015-09" db="EMBL/GenBank/DDBJ databases">
        <title>Bacillus cereus food isolates.</title>
        <authorList>
            <person name="Boekhorst J."/>
        </authorList>
    </citation>
    <scope>NUCLEOTIDE SEQUENCE [LARGE SCALE GENOMIC DNA]</scope>
    <source>
        <strain evidence="3 4">B4088</strain>
    </source>
</reference>
<accession>A0A164QC50</accession>